<protein>
    <submittedName>
        <fullName evidence="2">Nitroreductase</fullName>
    </submittedName>
</protein>
<evidence type="ECO:0000259" key="1">
    <source>
        <dbReference type="Pfam" id="PF00881"/>
    </source>
</evidence>
<dbReference type="EMBL" id="JACCAS010000001">
    <property type="protein sequence ID" value="NYH21750.1"/>
    <property type="molecule type" value="Genomic_DNA"/>
</dbReference>
<feature type="domain" description="Nitroreductase" evidence="1">
    <location>
        <begin position="45"/>
        <end position="206"/>
    </location>
</feature>
<comment type="caution">
    <text evidence="2">The sequence shown here is derived from an EMBL/GenBank/DDBJ whole genome shotgun (WGS) entry which is preliminary data.</text>
</comment>
<accession>A0A7Y9WK28</accession>
<dbReference type="InterPro" id="IPR000415">
    <property type="entry name" value="Nitroreductase-like"/>
</dbReference>
<dbReference type="Pfam" id="PF00881">
    <property type="entry name" value="Nitroreductase"/>
    <property type="match status" value="1"/>
</dbReference>
<dbReference type="GO" id="GO:0016491">
    <property type="term" value="F:oxidoreductase activity"/>
    <property type="evidence" value="ECO:0007669"/>
    <property type="project" value="InterPro"/>
</dbReference>
<sequence>MTHTEDPQPLRDGPFQDYPWPILRVVPFGQHSAPAERSFLDVFESRRSVRALTSAPLDELVDALRLALVPRFWKDGDPLRRSRRPALSAGALHPISVLLFAGATVYRVNADESVLEELNVPAELRTSWVSKCKRMLPDADGAFIVLIADMARPMAAYEKSESLVWRDSGTLLQTLALAAESYGLGFCPLGIVGNEVVDSLPGAEQLLAVGAAAIGLSA</sequence>
<dbReference type="RefSeq" id="WP_179743106.1">
    <property type="nucleotide sequence ID" value="NZ_JACCAS010000001.1"/>
</dbReference>
<organism evidence="2 3">
    <name type="scientific">Paraburkholderia bryophila</name>
    <dbReference type="NCBI Taxonomy" id="420952"/>
    <lineage>
        <taxon>Bacteria</taxon>
        <taxon>Pseudomonadati</taxon>
        <taxon>Pseudomonadota</taxon>
        <taxon>Betaproteobacteria</taxon>
        <taxon>Burkholderiales</taxon>
        <taxon>Burkholderiaceae</taxon>
        <taxon>Paraburkholderia</taxon>
    </lineage>
</organism>
<keyword evidence="3" id="KW-1185">Reference proteome</keyword>
<gene>
    <name evidence="2" type="ORF">GGD40_001229</name>
</gene>
<dbReference type="SUPFAM" id="SSF55469">
    <property type="entry name" value="FMN-dependent nitroreductase-like"/>
    <property type="match status" value="1"/>
</dbReference>
<evidence type="ECO:0000313" key="2">
    <source>
        <dbReference type="EMBL" id="NYH21750.1"/>
    </source>
</evidence>
<dbReference type="Proteomes" id="UP000540929">
    <property type="component" value="Unassembled WGS sequence"/>
</dbReference>
<dbReference type="Gene3D" id="3.40.109.10">
    <property type="entry name" value="NADH Oxidase"/>
    <property type="match status" value="1"/>
</dbReference>
<reference evidence="2 3" key="1">
    <citation type="submission" date="2020-07" db="EMBL/GenBank/DDBJ databases">
        <title>Exploring microbial biodiversity for novel pathways involved in the catabolism of aromatic compounds derived from lignin.</title>
        <authorList>
            <person name="Elkins J."/>
        </authorList>
    </citation>
    <scope>NUCLEOTIDE SEQUENCE [LARGE SCALE GENOMIC DNA]</scope>
    <source>
        <strain evidence="2 3">H2C3C</strain>
    </source>
</reference>
<dbReference type="AlphaFoldDB" id="A0A7Y9WK28"/>
<name>A0A7Y9WK28_9BURK</name>
<proteinExistence type="predicted"/>
<evidence type="ECO:0000313" key="3">
    <source>
        <dbReference type="Proteomes" id="UP000540929"/>
    </source>
</evidence>
<dbReference type="InterPro" id="IPR029479">
    <property type="entry name" value="Nitroreductase"/>
</dbReference>